<comment type="subcellular location">
    <subcellularLocation>
        <location evidence="1">Membrane</location>
        <topology evidence="1">Multi-pass membrane protein</topology>
    </subcellularLocation>
</comment>
<dbReference type="PANTHER" id="PTHR31216">
    <property type="entry name" value="SERPENTINE RECEPTOR CLASS BETA-1-RELATED-RELATED"/>
    <property type="match status" value="1"/>
</dbReference>
<dbReference type="Pfam" id="PF10292">
    <property type="entry name" value="7TM_GPCR_Srab"/>
    <property type="match status" value="1"/>
</dbReference>
<evidence type="ECO:0000256" key="3">
    <source>
        <dbReference type="ARBA" id="ARBA00022692"/>
    </source>
</evidence>
<evidence type="ECO:0008006" key="9">
    <source>
        <dbReference type="Google" id="ProtNLM"/>
    </source>
</evidence>
<dbReference type="GO" id="GO:0007606">
    <property type="term" value="P:sensory perception of chemical stimulus"/>
    <property type="evidence" value="ECO:0007669"/>
    <property type="project" value="InterPro"/>
</dbReference>
<gene>
    <name evidence="7" type="ORF">DICVIV_05357</name>
</gene>
<keyword evidence="4 6" id="KW-1133">Transmembrane helix</keyword>
<protein>
    <recommendedName>
        <fullName evidence="9">7TM GPCR serpentine receptor class x (Srx) domain-containing protein</fullName>
    </recommendedName>
</protein>
<dbReference type="Proteomes" id="UP000053766">
    <property type="component" value="Unassembled WGS sequence"/>
</dbReference>
<feature type="transmembrane region" description="Helical" evidence="6">
    <location>
        <begin position="179"/>
        <end position="196"/>
    </location>
</feature>
<name>A0A0D8XXF4_DICVI</name>
<organism evidence="7 8">
    <name type="scientific">Dictyocaulus viviparus</name>
    <name type="common">Bovine lungworm</name>
    <dbReference type="NCBI Taxonomy" id="29172"/>
    <lineage>
        <taxon>Eukaryota</taxon>
        <taxon>Metazoa</taxon>
        <taxon>Ecdysozoa</taxon>
        <taxon>Nematoda</taxon>
        <taxon>Chromadorea</taxon>
        <taxon>Rhabditida</taxon>
        <taxon>Rhabditina</taxon>
        <taxon>Rhabditomorpha</taxon>
        <taxon>Strongyloidea</taxon>
        <taxon>Metastrongylidae</taxon>
        <taxon>Dictyocaulus</taxon>
    </lineage>
</organism>
<evidence type="ECO:0000256" key="6">
    <source>
        <dbReference type="SAM" id="Phobius"/>
    </source>
</evidence>
<keyword evidence="8" id="KW-1185">Reference proteome</keyword>
<dbReference type="Gene3D" id="1.20.1070.10">
    <property type="entry name" value="Rhodopsin 7-helix transmembrane proteins"/>
    <property type="match status" value="1"/>
</dbReference>
<dbReference type="EMBL" id="KN716265">
    <property type="protein sequence ID" value="KJH48507.1"/>
    <property type="molecule type" value="Genomic_DNA"/>
</dbReference>
<dbReference type="GO" id="GO:0016020">
    <property type="term" value="C:membrane"/>
    <property type="evidence" value="ECO:0007669"/>
    <property type="project" value="UniProtKB-SubCell"/>
</dbReference>
<dbReference type="OrthoDB" id="5870496at2759"/>
<reference evidence="7 8" key="1">
    <citation type="submission" date="2013-11" db="EMBL/GenBank/DDBJ databases">
        <title>Draft genome of the bovine lungworm Dictyocaulus viviparus.</title>
        <authorList>
            <person name="Mitreva M."/>
        </authorList>
    </citation>
    <scope>NUCLEOTIDE SEQUENCE [LARGE SCALE GENOMIC DNA]</scope>
    <source>
        <strain evidence="7 8">HannoverDv2000</strain>
    </source>
</reference>
<evidence type="ECO:0000313" key="7">
    <source>
        <dbReference type="EMBL" id="KJH48507.1"/>
    </source>
</evidence>
<dbReference type="InterPro" id="IPR002184">
    <property type="entry name" value="7TM_GPCR_serpentine_rcpt_Srb"/>
</dbReference>
<keyword evidence="5 6" id="KW-0472">Membrane</keyword>
<dbReference type="CDD" id="cd00637">
    <property type="entry name" value="7tm_classA_rhodopsin-like"/>
    <property type="match status" value="1"/>
</dbReference>
<sequence length="238" mass="26979">MESTTAHSAISQVNEVLSLVALCCERCVATIRSSKYERNSVALSVLLIALTALGVVGAIFYVYNIRDFDEQLWSFGILPPGAVEEYNYVAIMNIIISVFCIFIFYISSGINERQSTISCSTLTSRYQIRENVITTRFAARIATIQVVFFILQSAGGILVRVYGDYFFRKNGKLDTSIRHMIHMVPLFTLVLSICSLRQLKYYRSHRGDNIRSIITMESRGYVGTQNYENIVTKSWQIS</sequence>
<evidence type="ECO:0000256" key="5">
    <source>
        <dbReference type="ARBA" id="ARBA00023136"/>
    </source>
</evidence>
<reference evidence="8" key="2">
    <citation type="journal article" date="2016" name="Sci. Rep.">
        <title>Dictyocaulus viviparus genome, variome and transcriptome elucidate lungworm biology and support future intervention.</title>
        <authorList>
            <person name="McNulty S.N."/>
            <person name="Strube C."/>
            <person name="Rosa B.A."/>
            <person name="Martin J.C."/>
            <person name="Tyagi R."/>
            <person name="Choi Y.J."/>
            <person name="Wang Q."/>
            <person name="Hallsworth Pepin K."/>
            <person name="Zhang X."/>
            <person name="Ozersky P."/>
            <person name="Wilson R.K."/>
            <person name="Sternberg P.W."/>
            <person name="Gasser R.B."/>
            <person name="Mitreva M."/>
        </authorList>
    </citation>
    <scope>NUCLEOTIDE SEQUENCE [LARGE SCALE GENOMIC DNA]</scope>
    <source>
        <strain evidence="8">HannoverDv2000</strain>
    </source>
</reference>
<evidence type="ECO:0000256" key="2">
    <source>
        <dbReference type="ARBA" id="ARBA00006860"/>
    </source>
</evidence>
<dbReference type="STRING" id="29172.A0A0D8XXF4"/>
<keyword evidence="3 6" id="KW-0812">Transmembrane</keyword>
<feature type="transmembrane region" description="Helical" evidence="6">
    <location>
        <begin position="137"/>
        <end position="159"/>
    </location>
</feature>
<dbReference type="InterPro" id="IPR019408">
    <property type="entry name" value="7TM_GPCR_serpentine_rcpt_Srab"/>
</dbReference>
<dbReference type="AlphaFoldDB" id="A0A0D8XXF4"/>
<comment type="similarity">
    <text evidence="2">Belongs to the nematode receptor-like protein srb family.</text>
</comment>
<evidence type="ECO:0000256" key="1">
    <source>
        <dbReference type="ARBA" id="ARBA00004141"/>
    </source>
</evidence>
<dbReference type="PANTHER" id="PTHR31216:SF11">
    <property type="entry name" value="SERPENTINE RECEPTOR CLASS BETA-16-RELATED"/>
    <property type="match status" value="1"/>
</dbReference>
<feature type="transmembrane region" description="Helical" evidence="6">
    <location>
        <begin position="86"/>
        <end position="106"/>
    </location>
</feature>
<evidence type="ECO:0000256" key="4">
    <source>
        <dbReference type="ARBA" id="ARBA00022989"/>
    </source>
</evidence>
<feature type="transmembrane region" description="Helical" evidence="6">
    <location>
        <begin position="41"/>
        <end position="63"/>
    </location>
</feature>
<proteinExistence type="inferred from homology"/>
<dbReference type="GO" id="GO:0004888">
    <property type="term" value="F:transmembrane signaling receptor activity"/>
    <property type="evidence" value="ECO:0007669"/>
    <property type="project" value="InterPro"/>
</dbReference>
<evidence type="ECO:0000313" key="8">
    <source>
        <dbReference type="Proteomes" id="UP000053766"/>
    </source>
</evidence>
<accession>A0A0D8XXF4</accession>